<comment type="caution">
    <text evidence="1">The sequence shown here is derived from an EMBL/GenBank/DDBJ whole genome shotgun (WGS) entry which is preliminary data.</text>
</comment>
<gene>
    <name evidence="1" type="ORF">ABVK25_004357</name>
</gene>
<dbReference type="InterPro" id="IPR023213">
    <property type="entry name" value="CAT-like_dom_sf"/>
</dbReference>
<accession>A0ABR4BFF8</accession>
<dbReference type="EMBL" id="JBHFEH010000011">
    <property type="protein sequence ID" value="KAL2055549.1"/>
    <property type="molecule type" value="Genomic_DNA"/>
</dbReference>
<dbReference type="Proteomes" id="UP001590951">
    <property type="component" value="Unassembled WGS sequence"/>
</dbReference>
<protein>
    <submittedName>
        <fullName evidence="1">Uncharacterized protein</fullName>
    </submittedName>
</protein>
<sequence>MAARLKAGIVSASDASTFGKPIDGRSQLSTPLPIDFLGNLAVRFKVGESVQKLTAPENLRAVAFQIRAGVKSVDDVYLKNLVTLLQEVPDTGQLFIDCLEHIKTTGLILTPWARFDYAGLSWGSRFDECEIFKFPAGGYMNGTAVIFPPLRDGDWEVTLTLEETAIKAFKEDETWRRFARME</sequence>
<dbReference type="Gene3D" id="3.30.559.10">
    <property type="entry name" value="Chloramphenicol acetyltransferase-like domain"/>
    <property type="match status" value="1"/>
</dbReference>
<keyword evidence="2" id="KW-1185">Reference proteome</keyword>
<organism evidence="1 2">
    <name type="scientific">Lepraria finkii</name>
    <dbReference type="NCBI Taxonomy" id="1340010"/>
    <lineage>
        <taxon>Eukaryota</taxon>
        <taxon>Fungi</taxon>
        <taxon>Dikarya</taxon>
        <taxon>Ascomycota</taxon>
        <taxon>Pezizomycotina</taxon>
        <taxon>Lecanoromycetes</taxon>
        <taxon>OSLEUM clade</taxon>
        <taxon>Lecanoromycetidae</taxon>
        <taxon>Lecanorales</taxon>
        <taxon>Lecanorineae</taxon>
        <taxon>Stereocaulaceae</taxon>
        <taxon>Lepraria</taxon>
    </lineage>
</organism>
<reference evidence="1 2" key="1">
    <citation type="submission" date="2024-09" db="EMBL/GenBank/DDBJ databases">
        <title>Rethinking Asexuality: The Enigmatic Case of Functional Sexual Genes in Lepraria (Stereocaulaceae).</title>
        <authorList>
            <person name="Doellman M."/>
            <person name="Sun Y."/>
            <person name="Barcenas-Pena A."/>
            <person name="Lumbsch H.T."/>
            <person name="Grewe F."/>
        </authorList>
    </citation>
    <scope>NUCLEOTIDE SEQUENCE [LARGE SCALE GENOMIC DNA]</scope>
    <source>
        <strain evidence="1 2">Grewe 0041</strain>
    </source>
</reference>
<name>A0ABR4BFF8_9LECA</name>
<proteinExistence type="predicted"/>
<evidence type="ECO:0000313" key="1">
    <source>
        <dbReference type="EMBL" id="KAL2055549.1"/>
    </source>
</evidence>
<dbReference type="Pfam" id="PF02458">
    <property type="entry name" value="Transferase"/>
    <property type="match status" value="1"/>
</dbReference>
<evidence type="ECO:0000313" key="2">
    <source>
        <dbReference type="Proteomes" id="UP001590951"/>
    </source>
</evidence>